<dbReference type="InterPro" id="IPR007793">
    <property type="entry name" value="DivIVA_fam"/>
</dbReference>
<dbReference type="EMBL" id="MBQD01000025">
    <property type="protein sequence ID" value="OCL31701.1"/>
    <property type="molecule type" value="Genomic_DNA"/>
</dbReference>
<evidence type="ECO:0000256" key="2">
    <source>
        <dbReference type="ARBA" id="ARBA00018787"/>
    </source>
</evidence>
<evidence type="ECO:0000256" key="6">
    <source>
        <dbReference type="ARBA" id="ARBA00023306"/>
    </source>
</evidence>
<dbReference type="NCBIfam" id="TIGR03544">
    <property type="entry name" value="DivI1A_domain"/>
    <property type="match status" value="1"/>
</dbReference>
<gene>
    <name evidence="10" type="ORF">BCR15_08720</name>
</gene>
<dbReference type="GO" id="GO:0051301">
    <property type="term" value="P:cell division"/>
    <property type="evidence" value="ECO:0007669"/>
    <property type="project" value="UniProtKB-KW"/>
</dbReference>
<keyword evidence="3" id="KW-0963">Cytoplasm</keyword>
<feature type="compositionally biased region" description="Basic and acidic residues" evidence="9">
    <location>
        <begin position="295"/>
        <end position="304"/>
    </location>
</feature>
<protein>
    <recommendedName>
        <fullName evidence="2">Cell wall synthesis protein Wag31</fullName>
    </recommendedName>
    <alternativeName>
        <fullName evidence="7">Antigen 84</fullName>
    </alternativeName>
</protein>
<evidence type="ECO:0000313" key="11">
    <source>
        <dbReference type="Proteomes" id="UP000093501"/>
    </source>
</evidence>
<keyword evidence="11" id="KW-1185">Reference proteome</keyword>
<comment type="caution">
    <text evidence="10">The sequence shown here is derived from an EMBL/GenBank/DDBJ whole genome shotgun (WGS) entry which is preliminary data.</text>
</comment>
<accession>A0A1C0AI21</accession>
<keyword evidence="6" id="KW-0131">Cell cycle</keyword>
<dbReference type="AlphaFoldDB" id="A0A1C0AI21"/>
<proteinExistence type="predicted"/>
<feature type="region of interest" description="Disordered" evidence="9">
    <location>
        <begin position="50"/>
        <end position="72"/>
    </location>
</feature>
<reference evidence="11" key="1">
    <citation type="submission" date="2016-07" db="EMBL/GenBank/DDBJ databases">
        <authorList>
            <person name="Florea S."/>
            <person name="Webb J.S."/>
            <person name="Jaromczyk J."/>
            <person name="Schardl C.L."/>
        </authorList>
    </citation>
    <scope>NUCLEOTIDE SEQUENCE [LARGE SCALE GENOMIC DNA]</scope>
    <source>
        <strain evidence="11">IPBSL-7</strain>
    </source>
</reference>
<organism evidence="10 11">
    <name type="scientific">Tessaracoccus lapidicaptus</name>
    <dbReference type="NCBI Taxonomy" id="1427523"/>
    <lineage>
        <taxon>Bacteria</taxon>
        <taxon>Bacillati</taxon>
        <taxon>Actinomycetota</taxon>
        <taxon>Actinomycetes</taxon>
        <taxon>Propionibacteriales</taxon>
        <taxon>Propionibacteriaceae</taxon>
        <taxon>Tessaracoccus</taxon>
    </lineage>
</organism>
<dbReference type="GO" id="GO:0005737">
    <property type="term" value="C:cytoplasm"/>
    <property type="evidence" value="ECO:0007669"/>
    <property type="project" value="UniProtKB-SubCell"/>
</dbReference>
<feature type="coiled-coil region" evidence="8">
    <location>
        <begin position="176"/>
        <end position="207"/>
    </location>
</feature>
<evidence type="ECO:0000256" key="5">
    <source>
        <dbReference type="ARBA" id="ARBA00023054"/>
    </source>
</evidence>
<evidence type="ECO:0000256" key="1">
    <source>
        <dbReference type="ARBA" id="ARBA00004496"/>
    </source>
</evidence>
<evidence type="ECO:0000256" key="7">
    <source>
        <dbReference type="ARBA" id="ARBA00031737"/>
    </source>
</evidence>
<evidence type="ECO:0000256" key="4">
    <source>
        <dbReference type="ARBA" id="ARBA00022618"/>
    </source>
</evidence>
<dbReference type="RefSeq" id="WP_068752478.1">
    <property type="nucleotide sequence ID" value="NZ_MBQD01000025.1"/>
</dbReference>
<comment type="subcellular location">
    <subcellularLocation>
        <location evidence="1">Cytoplasm</location>
    </subcellularLocation>
</comment>
<dbReference type="Gene3D" id="6.10.250.660">
    <property type="match status" value="1"/>
</dbReference>
<evidence type="ECO:0000313" key="10">
    <source>
        <dbReference type="EMBL" id="OCL31701.1"/>
    </source>
</evidence>
<dbReference type="PANTHER" id="PTHR35794:SF1">
    <property type="entry name" value="CELL CYCLE PROTEIN GPSB"/>
    <property type="match status" value="1"/>
</dbReference>
<dbReference type="Proteomes" id="UP000093501">
    <property type="component" value="Unassembled WGS sequence"/>
</dbReference>
<sequence length="314" mass="35000">MSLTLDEVRQVRFRMSRRGETGYQVGDVDTFIDKVELTFDEFEKERERMRRELDSVQQVGVSGGDDAGNGEALRAKDDEIASLKAEVERLNSALSQGGDANAALAASEQRVRELTAENEQLRSQLEDVRSEYDRVRTERVTSGGGTQHLTVSASEDAAPAVTRLLQMATDQATTLVNEAQAEAERKLVEAEQRANEIKTDARTKAERIESEARVNAEQMTSEASSRAAAVDQQAADRRRELFADLEREQGELTGKVDHLRGFESSFRENMSSVLRRFMDTLESSHAEPQEVPELAQRRESDTPRLDALAGGDHQ</sequence>
<dbReference type="InterPro" id="IPR019933">
    <property type="entry name" value="DivIVA_domain"/>
</dbReference>
<evidence type="ECO:0000256" key="8">
    <source>
        <dbReference type="SAM" id="Coils"/>
    </source>
</evidence>
<evidence type="ECO:0000256" key="3">
    <source>
        <dbReference type="ARBA" id="ARBA00022490"/>
    </source>
</evidence>
<name>A0A1C0AI21_9ACTN</name>
<keyword evidence="5 8" id="KW-0175">Coiled coil</keyword>
<dbReference type="PANTHER" id="PTHR35794">
    <property type="entry name" value="CELL DIVISION PROTEIN DIVIVA"/>
    <property type="match status" value="1"/>
</dbReference>
<evidence type="ECO:0000256" key="9">
    <source>
        <dbReference type="SAM" id="MobiDB-lite"/>
    </source>
</evidence>
<feature type="region of interest" description="Disordered" evidence="9">
    <location>
        <begin position="280"/>
        <end position="314"/>
    </location>
</feature>
<keyword evidence="4" id="KW-0132">Cell division</keyword>